<protein>
    <submittedName>
        <fullName evidence="1">Uncharacterized protein</fullName>
    </submittedName>
</protein>
<organism evidence="1 2">
    <name type="scientific">Cardiocondyla obscurior</name>
    <dbReference type="NCBI Taxonomy" id="286306"/>
    <lineage>
        <taxon>Eukaryota</taxon>
        <taxon>Metazoa</taxon>
        <taxon>Ecdysozoa</taxon>
        <taxon>Arthropoda</taxon>
        <taxon>Hexapoda</taxon>
        <taxon>Insecta</taxon>
        <taxon>Pterygota</taxon>
        <taxon>Neoptera</taxon>
        <taxon>Endopterygota</taxon>
        <taxon>Hymenoptera</taxon>
        <taxon>Apocrita</taxon>
        <taxon>Aculeata</taxon>
        <taxon>Formicoidea</taxon>
        <taxon>Formicidae</taxon>
        <taxon>Myrmicinae</taxon>
        <taxon>Cardiocondyla</taxon>
    </lineage>
</organism>
<evidence type="ECO:0000313" key="2">
    <source>
        <dbReference type="Proteomes" id="UP001430953"/>
    </source>
</evidence>
<keyword evidence="2" id="KW-1185">Reference proteome</keyword>
<evidence type="ECO:0000313" key="1">
    <source>
        <dbReference type="EMBL" id="KAL0128014.1"/>
    </source>
</evidence>
<dbReference type="EMBL" id="JADYXP020000003">
    <property type="protein sequence ID" value="KAL0128014.1"/>
    <property type="molecule type" value="Genomic_DNA"/>
</dbReference>
<accession>A0AAW2GLS3</accession>
<name>A0AAW2GLS3_9HYME</name>
<proteinExistence type="predicted"/>
<dbReference type="AlphaFoldDB" id="A0AAW2GLS3"/>
<reference evidence="1 2" key="1">
    <citation type="submission" date="2023-03" db="EMBL/GenBank/DDBJ databases">
        <title>High recombination rates correlate with genetic variation in Cardiocondyla obscurior ants.</title>
        <authorList>
            <person name="Errbii M."/>
        </authorList>
    </citation>
    <scope>NUCLEOTIDE SEQUENCE [LARGE SCALE GENOMIC DNA]</scope>
    <source>
        <strain evidence="1">Alpha-2009</strain>
        <tissue evidence="1">Whole body</tissue>
    </source>
</reference>
<gene>
    <name evidence="1" type="ORF">PUN28_003334</name>
</gene>
<sequence>MGRVTTSGGFVPNRFLAARDCRAAGCCVTWEGQQISKLLFRIRDFNSFLPTWTADARLTEPSRGSSLVVWSHAERQCRFY</sequence>
<comment type="caution">
    <text evidence="1">The sequence shown here is derived from an EMBL/GenBank/DDBJ whole genome shotgun (WGS) entry which is preliminary data.</text>
</comment>
<dbReference type="Proteomes" id="UP001430953">
    <property type="component" value="Unassembled WGS sequence"/>
</dbReference>